<dbReference type="EMBL" id="CP054569">
    <property type="protein sequence ID" value="QKQ50567.1"/>
    <property type="molecule type" value="Genomic_DNA"/>
</dbReference>
<feature type="transmembrane region" description="Helical" evidence="1">
    <location>
        <begin position="240"/>
        <end position="261"/>
    </location>
</feature>
<evidence type="ECO:0000313" key="2">
    <source>
        <dbReference type="EMBL" id="QKQ50567.1"/>
    </source>
</evidence>
<reference evidence="2 3" key="1">
    <citation type="submission" date="2020-05" db="EMBL/GenBank/DDBJ databases">
        <title>FDA dAtabase for Regulatory Grade micrObial Sequences (FDA-ARGOS): Supporting development and validation of Infectious Disease Dx tests.</title>
        <authorList>
            <person name="Sproer C."/>
            <person name="Gronow S."/>
            <person name="Severitt S."/>
            <person name="Schroder I."/>
            <person name="Tallon L."/>
            <person name="Sadzewicz L."/>
            <person name="Zhao X."/>
            <person name="Vavikolanu K."/>
            <person name="Mehta A."/>
            <person name="Aluvathingal J."/>
            <person name="Nadendla S."/>
            <person name="Myers T."/>
            <person name="Yan Y."/>
            <person name="Sichtig H."/>
        </authorList>
    </citation>
    <scope>NUCLEOTIDE SEQUENCE [LARGE SCALE GENOMIC DNA]</scope>
    <source>
        <strain evidence="2 3">FDAARGOS_787</strain>
    </source>
</reference>
<dbReference type="GeneID" id="92843465"/>
<keyword evidence="1" id="KW-1133">Transmembrane helix</keyword>
<dbReference type="Proteomes" id="UP000509782">
    <property type="component" value="Chromosome"/>
</dbReference>
<proteinExistence type="predicted"/>
<sequence length="404" mass="43643">MSHAPTITASCRQNGSEWTARWLAIGAFFVIFPAYIVYQILVQKAVIRPYLGGYFTAGIVLGLPMLLLAAYAKPRLRVRFDLVEWLFLLFMALFGISIAVGVYFQVTPDILKPNAIAWGSFVVLYLFGLLFPWGNLTATCWSQLVFCALLPLILLNSTNGQLIGGGYISPEIGMELNYQAVAMTYIVVALAAIPPGRVLVRYAGYAAAIIALYMIGARSEFVAFALMACVIEFCMAKRKVLLVVLGIGGAIALLVLAHTMLGTLPGSRILGLSDISEDQSVIARAALTSNAWLSISTWPVLGDFGSYLPGNYAHNILSAWVDMGLPGVVTLILLLVFAGANLILSYSDQIRTPVFLVAAALLVANLMLLLVAKYYTYQLLPIAIGVYGNLRRQAAVKRAAAACS</sequence>
<feature type="transmembrane region" description="Helical" evidence="1">
    <location>
        <begin position="176"/>
        <end position="193"/>
    </location>
</feature>
<evidence type="ECO:0000256" key="1">
    <source>
        <dbReference type="SAM" id="Phobius"/>
    </source>
</evidence>
<feature type="transmembrane region" description="Helical" evidence="1">
    <location>
        <begin position="350"/>
        <end position="372"/>
    </location>
</feature>
<feature type="transmembrane region" description="Helical" evidence="1">
    <location>
        <begin position="50"/>
        <end position="73"/>
    </location>
</feature>
<gene>
    <name evidence="2" type="ORF">FOC81_29180</name>
</gene>
<feature type="transmembrane region" description="Helical" evidence="1">
    <location>
        <begin position="20"/>
        <end position="38"/>
    </location>
</feature>
<evidence type="ECO:0000313" key="3">
    <source>
        <dbReference type="Proteomes" id="UP000509782"/>
    </source>
</evidence>
<evidence type="ECO:0008006" key="4">
    <source>
        <dbReference type="Google" id="ProtNLM"/>
    </source>
</evidence>
<accession>A0A6N0JU32</accession>
<keyword evidence="1" id="KW-0472">Membrane</keyword>
<name>A0A6N0JU32_ACHDE</name>
<feature type="transmembrane region" description="Helical" evidence="1">
    <location>
        <begin position="323"/>
        <end position="344"/>
    </location>
</feature>
<feature type="transmembrane region" description="Helical" evidence="1">
    <location>
        <begin position="85"/>
        <end position="104"/>
    </location>
</feature>
<feature type="transmembrane region" description="Helical" evidence="1">
    <location>
        <begin position="141"/>
        <end position="164"/>
    </location>
</feature>
<organism evidence="2 3">
    <name type="scientific">Achromobacter denitrificans</name>
    <name type="common">Alcaligenes denitrificans</name>
    <dbReference type="NCBI Taxonomy" id="32002"/>
    <lineage>
        <taxon>Bacteria</taxon>
        <taxon>Pseudomonadati</taxon>
        <taxon>Pseudomonadota</taxon>
        <taxon>Betaproteobacteria</taxon>
        <taxon>Burkholderiales</taxon>
        <taxon>Alcaligenaceae</taxon>
        <taxon>Achromobacter</taxon>
    </lineage>
</organism>
<protein>
    <recommendedName>
        <fullName evidence="4">O-antigen ligase family protein</fullName>
    </recommendedName>
</protein>
<dbReference type="RefSeq" id="WP_062681064.1">
    <property type="nucleotide sequence ID" value="NZ_CADIJN010000010.1"/>
</dbReference>
<feature type="transmembrane region" description="Helical" evidence="1">
    <location>
        <begin position="116"/>
        <end position="135"/>
    </location>
</feature>
<keyword evidence="1" id="KW-0812">Transmembrane</keyword>
<dbReference type="AlphaFoldDB" id="A0A6N0JU32"/>